<name>A0ABR3RWL4_9PLEO</name>
<feature type="compositionally biased region" description="Polar residues" evidence="2">
    <location>
        <begin position="495"/>
        <end position="509"/>
    </location>
</feature>
<feature type="compositionally biased region" description="Basic and acidic residues" evidence="2">
    <location>
        <begin position="80"/>
        <end position="93"/>
    </location>
</feature>
<dbReference type="Proteomes" id="UP001521222">
    <property type="component" value="Unassembled WGS sequence"/>
</dbReference>
<feature type="region of interest" description="Disordered" evidence="2">
    <location>
        <begin position="481"/>
        <end position="509"/>
    </location>
</feature>
<accession>A0ABR3RWL4</accession>
<dbReference type="Pfam" id="PF04180">
    <property type="entry name" value="LTV"/>
    <property type="match status" value="1"/>
</dbReference>
<reference evidence="3 4" key="1">
    <citation type="submission" date="2024-02" db="EMBL/GenBank/DDBJ databases">
        <title>De novo assembly and annotation of 12 fungi associated with fruit tree decline syndrome in Ontario, Canada.</title>
        <authorList>
            <person name="Sulman M."/>
            <person name="Ellouze W."/>
            <person name="Ilyukhin E."/>
        </authorList>
    </citation>
    <scope>NUCLEOTIDE SEQUENCE [LARGE SCALE GENOMIC DNA]</scope>
    <source>
        <strain evidence="3 4">M97-236</strain>
    </source>
</reference>
<feature type="region of interest" description="Disordered" evidence="2">
    <location>
        <begin position="329"/>
        <end position="371"/>
    </location>
</feature>
<sequence length="509" mass="56076">MPRRKFIDKKTAINYRLVHRAQNDPRIHDEDAPQMVFAETAPANLKEGDEPAGSSRASQYSSASRASQFSSATGRSKIKSRGDLESEYGDRVRDNEGEAANYGIFFDDSKYDYMQHMRDLNAGGGDAYFVEAKEDKKKGKQKFDLADALQNASLDDRQSDAGYSMNSTVSSVSDVFGEDMAPSEFVRKTTYQDQQNIPDALAGFQPDMDPRLREVLEALEDEAYVDDDEDLFDSLQEDGFELNQREFQAAGQFDADRDALDRFLDEDDEGWESDDTVKASSPSQKPKPAEPLAPGELPAPDEAPPLADAGDMAYMEEFKKFKNDVKANKAPKPVAPSDMQSSIMTGASALTAGGRKKKRKGALTSTSGYSMSSSALHRTDALSLLDERFEKIEEEYADDGFDFPDDASMVSGMSKMSGLSRMSGMTGMSQWSSSEAPPLRSDFDSIMDDFLGNHMTVGKAGRHVRKGKVATGMEQLDEVRQGLGKARMSDRTKQRYGSSNTAASKAQFI</sequence>
<feature type="region of interest" description="Disordered" evidence="2">
    <location>
        <begin position="21"/>
        <end position="93"/>
    </location>
</feature>
<feature type="compositionally biased region" description="Basic and acidic residues" evidence="2">
    <location>
        <begin position="254"/>
        <end position="263"/>
    </location>
</feature>
<feature type="compositionally biased region" description="Low complexity" evidence="2">
    <location>
        <begin position="362"/>
        <end position="371"/>
    </location>
</feature>
<feature type="compositionally biased region" description="Low complexity" evidence="2">
    <location>
        <begin position="52"/>
        <end position="72"/>
    </location>
</feature>
<protein>
    <submittedName>
        <fullName evidence="3">Protein ltv1</fullName>
    </submittedName>
</protein>
<comment type="caution">
    <text evidence="3">The sequence shown here is derived from an EMBL/GenBank/DDBJ whole genome shotgun (WGS) entry which is preliminary data.</text>
</comment>
<dbReference type="PANTHER" id="PTHR21531:SF0">
    <property type="entry name" value="PROTEIN LTV1 HOMOLOG"/>
    <property type="match status" value="1"/>
</dbReference>
<feature type="compositionally biased region" description="Low complexity" evidence="2">
    <location>
        <begin position="290"/>
        <end position="311"/>
    </location>
</feature>
<feature type="compositionally biased region" description="Basic and acidic residues" evidence="2">
    <location>
        <begin position="21"/>
        <end position="31"/>
    </location>
</feature>
<dbReference type="InterPro" id="IPR007307">
    <property type="entry name" value="Ltv1"/>
</dbReference>
<organism evidence="3 4">
    <name type="scientific">Nothophoma quercina</name>
    <dbReference type="NCBI Taxonomy" id="749835"/>
    <lineage>
        <taxon>Eukaryota</taxon>
        <taxon>Fungi</taxon>
        <taxon>Dikarya</taxon>
        <taxon>Ascomycota</taxon>
        <taxon>Pezizomycotina</taxon>
        <taxon>Dothideomycetes</taxon>
        <taxon>Pleosporomycetidae</taxon>
        <taxon>Pleosporales</taxon>
        <taxon>Pleosporineae</taxon>
        <taxon>Didymellaceae</taxon>
        <taxon>Nothophoma</taxon>
    </lineage>
</organism>
<evidence type="ECO:0000313" key="3">
    <source>
        <dbReference type="EMBL" id="KAL1608829.1"/>
    </source>
</evidence>
<proteinExistence type="inferred from homology"/>
<keyword evidence="4" id="KW-1185">Reference proteome</keyword>
<gene>
    <name evidence="3" type="primary">LTV1</name>
    <name evidence="3" type="ORF">SLS59_002020</name>
</gene>
<feature type="region of interest" description="Disordered" evidence="2">
    <location>
        <begin position="251"/>
        <end position="311"/>
    </location>
</feature>
<comment type="similarity">
    <text evidence="1">Belongs to the LTV1 family.</text>
</comment>
<dbReference type="EMBL" id="JAKIXB020000005">
    <property type="protein sequence ID" value="KAL1608829.1"/>
    <property type="molecule type" value="Genomic_DNA"/>
</dbReference>
<evidence type="ECO:0000256" key="1">
    <source>
        <dbReference type="ARBA" id="ARBA00009078"/>
    </source>
</evidence>
<evidence type="ECO:0000256" key="2">
    <source>
        <dbReference type="SAM" id="MobiDB-lite"/>
    </source>
</evidence>
<feature type="compositionally biased region" description="Acidic residues" evidence="2">
    <location>
        <begin position="264"/>
        <end position="274"/>
    </location>
</feature>
<evidence type="ECO:0000313" key="4">
    <source>
        <dbReference type="Proteomes" id="UP001521222"/>
    </source>
</evidence>
<dbReference type="PANTHER" id="PTHR21531">
    <property type="entry name" value="LOW-TEMPERATURE VIABILITY PROTEIN LTV1-RELATED"/>
    <property type="match status" value="1"/>
</dbReference>